<dbReference type="Gene3D" id="2.60.120.10">
    <property type="entry name" value="Jelly Rolls"/>
    <property type="match status" value="1"/>
</dbReference>
<dbReference type="InterPro" id="IPR014710">
    <property type="entry name" value="RmlC-like_jellyroll"/>
</dbReference>
<accession>A0ABT6Q2M7</accession>
<proteinExistence type="predicted"/>
<keyword evidence="3" id="KW-1185">Reference proteome</keyword>
<gene>
    <name evidence="2" type="ORF">QJV27_08385</name>
</gene>
<reference evidence="2" key="1">
    <citation type="submission" date="2023-05" db="EMBL/GenBank/DDBJ databases">
        <title>Whole genome sequence of Commensalibacter sp.</title>
        <authorList>
            <person name="Charoenyingcharoen P."/>
            <person name="Yukphan P."/>
        </authorList>
    </citation>
    <scope>NUCLEOTIDE SEQUENCE</scope>
    <source>
        <strain evidence="2">TBRC 16381</strain>
    </source>
</reference>
<dbReference type="Proteomes" id="UP001431634">
    <property type="component" value="Unassembled WGS sequence"/>
</dbReference>
<evidence type="ECO:0000313" key="2">
    <source>
        <dbReference type="EMBL" id="MDI2091385.1"/>
    </source>
</evidence>
<comment type="caution">
    <text evidence="2">The sequence shown here is derived from an EMBL/GenBank/DDBJ whole genome shotgun (WGS) entry which is preliminary data.</text>
</comment>
<dbReference type="Pfam" id="PF09313">
    <property type="entry name" value="TehB-like"/>
    <property type="match status" value="1"/>
</dbReference>
<dbReference type="SUPFAM" id="SSF51197">
    <property type="entry name" value="Clavaminate synthase-like"/>
    <property type="match status" value="1"/>
</dbReference>
<dbReference type="RefSeq" id="WP_281448481.1">
    <property type="nucleotide sequence ID" value="NZ_JASBAO010000001.1"/>
</dbReference>
<protein>
    <submittedName>
        <fullName evidence="2">DUF1971 domain-containing protein</fullName>
    </submittedName>
</protein>
<feature type="domain" description="TehB/YeaR-like" evidence="1">
    <location>
        <begin position="12"/>
        <end position="93"/>
    </location>
</feature>
<dbReference type="EMBL" id="JASBAO010000001">
    <property type="protein sequence ID" value="MDI2091385.1"/>
    <property type="molecule type" value="Genomic_DNA"/>
</dbReference>
<name>A0ABT6Q2M7_9PROT</name>
<sequence>MTEQSQDLICYKTLQIWTPSTLPEAFKVCHNTKSGVWAKLHIISGSIEMEFLSDDGKQVIQKCRYSVDHQPDFISPRQYHRIAGWSDDMKCQLSFYSRVDAK</sequence>
<organism evidence="2 3">
    <name type="scientific">Commensalibacter oyaizuii</name>
    <dbReference type="NCBI Taxonomy" id="3043873"/>
    <lineage>
        <taxon>Bacteria</taxon>
        <taxon>Pseudomonadati</taxon>
        <taxon>Pseudomonadota</taxon>
        <taxon>Alphaproteobacteria</taxon>
        <taxon>Acetobacterales</taxon>
        <taxon>Acetobacteraceae</taxon>
    </lineage>
</organism>
<evidence type="ECO:0000259" key="1">
    <source>
        <dbReference type="Pfam" id="PF09313"/>
    </source>
</evidence>
<evidence type="ECO:0000313" key="3">
    <source>
        <dbReference type="Proteomes" id="UP001431634"/>
    </source>
</evidence>
<dbReference type="InterPro" id="IPR015392">
    <property type="entry name" value="TehB/YeaR-like_dom"/>
</dbReference>